<name>A0A2H0WVD8_9BACT</name>
<comment type="caution">
    <text evidence="4">The sequence shown here is derived from an EMBL/GenBank/DDBJ whole genome shotgun (WGS) entry which is preliminary data.</text>
</comment>
<reference evidence="5" key="1">
    <citation type="submission" date="2017-09" db="EMBL/GenBank/DDBJ databases">
        <title>Depth-based differentiation of microbial function through sediment-hosted aquifers and enrichment of novel symbionts in the deep terrestrial subsurface.</title>
        <authorList>
            <person name="Probst A.J."/>
            <person name="Ladd B."/>
            <person name="Jarett J.K."/>
            <person name="Geller-Mcgrath D.E."/>
            <person name="Sieber C.M.K."/>
            <person name="Emerson J.B."/>
            <person name="Anantharaman K."/>
            <person name="Thomas B.C."/>
            <person name="Malmstrom R."/>
            <person name="Stieglmeier M."/>
            <person name="Klingl A."/>
            <person name="Woyke T."/>
            <person name="Ryan C.M."/>
            <person name="Banfield J.F."/>
        </authorList>
    </citation>
    <scope>NUCLEOTIDE SEQUENCE [LARGE SCALE GENOMIC DNA]</scope>
</reference>
<evidence type="ECO:0000259" key="3">
    <source>
        <dbReference type="PROSITE" id="PS50853"/>
    </source>
</evidence>
<proteinExistence type="predicted"/>
<gene>
    <name evidence="4" type="ORF">COT61_02980</name>
</gene>
<dbReference type="AlphaFoldDB" id="A0A2H0WVD8"/>
<dbReference type="InterPro" id="IPR003961">
    <property type="entry name" value="FN3_dom"/>
</dbReference>
<protein>
    <recommendedName>
        <fullName evidence="3">Fibronectin type-III domain-containing protein</fullName>
    </recommendedName>
</protein>
<accession>A0A2H0WVD8</accession>
<keyword evidence="2" id="KW-0732">Signal</keyword>
<dbReference type="EMBL" id="PEZF01000099">
    <property type="protein sequence ID" value="PIS16620.1"/>
    <property type="molecule type" value="Genomic_DNA"/>
</dbReference>
<organism evidence="4 5">
    <name type="scientific">Candidatus Portnoybacteria bacterium CG09_land_8_20_14_0_10_44_13</name>
    <dbReference type="NCBI Taxonomy" id="1974811"/>
    <lineage>
        <taxon>Bacteria</taxon>
        <taxon>Candidatus Portnoyibacteriota</taxon>
    </lineage>
</organism>
<feature type="non-terminal residue" evidence="4">
    <location>
        <position position="262"/>
    </location>
</feature>
<feature type="domain" description="Fibronectin type-III" evidence="3">
    <location>
        <begin position="117"/>
        <end position="205"/>
    </location>
</feature>
<dbReference type="InterPro" id="IPR036116">
    <property type="entry name" value="FN3_sf"/>
</dbReference>
<feature type="compositionally biased region" description="Polar residues" evidence="1">
    <location>
        <begin position="193"/>
        <end position="202"/>
    </location>
</feature>
<dbReference type="InterPro" id="IPR013783">
    <property type="entry name" value="Ig-like_fold"/>
</dbReference>
<sequence length="262" mass="27016">MPKYLILFSFVLLLGLPFFASAADELTFSEDTNITVGDYTLVVMANSSSTSMTIGTTYVDIVLSATSIFTLRSNERRYLTNNFPFTTDCTSNSYSQIVLTSTTTQTVRVIPTSTICAPTGLAAADAGSSQINLTWTAAGGASTYNIYRSTTSGGAFSLIGSSASASYSSTGLIAATTYYYKIKTVVSNGDLSEYSSEASDTTPPYLGGASPGGGGGGDVSAPAISGITATAGDTTATIAWTTGEASLSWVVYGLTTAYGSEQ</sequence>
<dbReference type="Gene3D" id="2.60.40.10">
    <property type="entry name" value="Immunoglobulins"/>
    <property type="match status" value="1"/>
</dbReference>
<dbReference type="CDD" id="cd00063">
    <property type="entry name" value="FN3"/>
    <property type="match status" value="1"/>
</dbReference>
<evidence type="ECO:0000256" key="2">
    <source>
        <dbReference type="SAM" id="SignalP"/>
    </source>
</evidence>
<feature type="chain" id="PRO_5013843335" description="Fibronectin type-III domain-containing protein" evidence="2">
    <location>
        <begin position="23"/>
        <end position="262"/>
    </location>
</feature>
<feature type="signal peptide" evidence="2">
    <location>
        <begin position="1"/>
        <end position="22"/>
    </location>
</feature>
<evidence type="ECO:0000256" key="1">
    <source>
        <dbReference type="SAM" id="MobiDB-lite"/>
    </source>
</evidence>
<dbReference type="Pfam" id="PF00041">
    <property type="entry name" value="fn3"/>
    <property type="match status" value="1"/>
</dbReference>
<dbReference type="Proteomes" id="UP000229080">
    <property type="component" value="Unassembled WGS sequence"/>
</dbReference>
<evidence type="ECO:0000313" key="5">
    <source>
        <dbReference type="Proteomes" id="UP000229080"/>
    </source>
</evidence>
<feature type="region of interest" description="Disordered" evidence="1">
    <location>
        <begin position="193"/>
        <end position="214"/>
    </location>
</feature>
<evidence type="ECO:0000313" key="4">
    <source>
        <dbReference type="EMBL" id="PIS16620.1"/>
    </source>
</evidence>
<dbReference type="PROSITE" id="PS50853">
    <property type="entry name" value="FN3"/>
    <property type="match status" value="1"/>
</dbReference>
<dbReference type="SUPFAM" id="SSF49265">
    <property type="entry name" value="Fibronectin type III"/>
    <property type="match status" value="1"/>
</dbReference>